<comment type="caution">
    <text evidence="8">The sequence shown here is derived from an EMBL/GenBank/DDBJ whole genome shotgun (WGS) entry which is preliminary data.</text>
</comment>
<dbReference type="EMBL" id="SWKV01000101">
    <property type="protein sequence ID" value="KAF3032420.1"/>
    <property type="molecule type" value="Genomic_DNA"/>
</dbReference>
<feature type="compositionally biased region" description="Low complexity" evidence="4">
    <location>
        <begin position="513"/>
        <end position="527"/>
    </location>
</feature>
<reference evidence="8" key="1">
    <citation type="submission" date="2019-04" db="EMBL/GenBank/DDBJ databases">
        <title>Sequencing of skin fungus with MAO and IRED activity.</title>
        <authorList>
            <person name="Marsaioli A.J."/>
            <person name="Bonatto J.M.C."/>
            <person name="Reis Junior O."/>
        </authorList>
    </citation>
    <scope>NUCLEOTIDE SEQUENCE</scope>
    <source>
        <strain evidence="8">28M1</strain>
    </source>
</reference>
<feature type="compositionally biased region" description="Polar residues" evidence="4">
    <location>
        <begin position="588"/>
        <end position="602"/>
    </location>
</feature>
<feature type="compositionally biased region" description="Low complexity" evidence="4">
    <location>
        <begin position="2110"/>
        <end position="2119"/>
    </location>
</feature>
<dbReference type="InterPro" id="IPR050316">
    <property type="entry name" value="Tyrosinase/Hemocyanin"/>
</dbReference>
<feature type="region of interest" description="Disordered" evidence="4">
    <location>
        <begin position="422"/>
        <end position="689"/>
    </location>
</feature>
<feature type="compositionally biased region" description="Basic and acidic residues" evidence="4">
    <location>
        <begin position="1016"/>
        <end position="1027"/>
    </location>
</feature>
<feature type="compositionally biased region" description="Basic and acidic residues" evidence="4">
    <location>
        <begin position="2161"/>
        <end position="2177"/>
    </location>
</feature>
<feature type="region of interest" description="Disordered" evidence="4">
    <location>
        <begin position="2099"/>
        <end position="2142"/>
    </location>
</feature>
<proteinExistence type="predicted"/>
<feature type="compositionally biased region" description="Basic and acidic residues" evidence="4">
    <location>
        <begin position="953"/>
        <end position="970"/>
    </location>
</feature>
<feature type="coiled-coil region" evidence="3">
    <location>
        <begin position="1635"/>
        <end position="2048"/>
    </location>
</feature>
<feature type="region of interest" description="Disordered" evidence="4">
    <location>
        <begin position="703"/>
        <end position="736"/>
    </location>
</feature>
<dbReference type="PROSITE" id="PS00498">
    <property type="entry name" value="TYROSINASE_2"/>
    <property type="match status" value="1"/>
</dbReference>
<evidence type="ECO:0000256" key="3">
    <source>
        <dbReference type="SAM" id="Coils"/>
    </source>
</evidence>
<feature type="compositionally biased region" description="Low complexity" evidence="4">
    <location>
        <begin position="654"/>
        <end position="667"/>
    </location>
</feature>
<dbReference type="PANTHER" id="PTHR11474">
    <property type="entry name" value="TYROSINASE FAMILY MEMBER"/>
    <property type="match status" value="1"/>
</dbReference>
<feature type="signal peptide" evidence="5">
    <location>
        <begin position="1"/>
        <end position="20"/>
    </location>
</feature>
<organism evidence="8 9">
    <name type="scientific">Didymella heteroderae</name>
    <dbReference type="NCBI Taxonomy" id="1769908"/>
    <lineage>
        <taxon>Eukaryota</taxon>
        <taxon>Fungi</taxon>
        <taxon>Dikarya</taxon>
        <taxon>Ascomycota</taxon>
        <taxon>Pezizomycotina</taxon>
        <taxon>Dothideomycetes</taxon>
        <taxon>Pleosporomycetidae</taxon>
        <taxon>Pleosporales</taxon>
        <taxon>Pleosporineae</taxon>
        <taxon>Didymellaceae</taxon>
        <taxon>Didymella</taxon>
    </lineage>
</organism>
<keyword evidence="9" id="KW-1185">Reference proteome</keyword>
<evidence type="ECO:0000259" key="6">
    <source>
        <dbReference type="PROSITE" id="PS00497"/>
    </source>
</evidence>
<feature type="compositionally biased region" description="Low complexity" evidence="4">
    <location>
        <begin position="560"/>
        <end position="570"/>
    </location>
</feature>
<evidence type="ECO:0000256" key="2">
    <source>
        <dbReference type="ARBA" id="ARBA00023002"/>
    </source>
</evidence>
<feature type="region of interest" description="Disordered" evidence="4">
    <location>
        <begin position="1016"/>
        <end position="1042"/>
    </location>
</feature>
<dbReference type="SUPFAM" id="SSF48056">
    <property type="entry name" value="Di-copper centre-containing domain"/>
    <property type="match status" value="1"/>
</dbReference>
<feature type="compositionally biased region" description="Low complexity" evidence="4">
    <location>
        <begin position="971"/>
        <end position="980"/>
    </location>
</feature>
<dbReference type="Proteomes" id="UP000758155">
    <property type="component" value="Unassembled WGS sequence"/>
</dbReference>
<dbReference type="PROSITE" id="PS00497">
    <property type="entry name" value="TYROSINASE_1"/>
    <property type="match status" value="1"/>
</dbReference>
<feature type="coiled-coil region" evidence="3">
    <location>
        <begin position="1226"/>
        <end position="1611"/>
    </location>
</feature>
<protein>
    <recommendedName>
        <fullName evidence="6 7">Tyrosinase copper-binding domain-containing protein</fullName>
    </recommendedName>
</protein>
<evidence type="ECO:0000256" key="1">
    <source>
        <dbReference type="ARBA" id="ARBA00022723"/>
    </source>
</evidence>
<keyword evidence="2" id="KW-0560">Oxidoreductase</keyword>
<accession>A0A9P5BWA9</accession>
<dbReference type="GO" id="GO:0046872">
    <property type="term" value="F:metal ion binding"/>
    <property type="evidence" value="ECO:0007669"/>
    <property type="project" value="UniProtKB-KW"/>
</dbReference>
<dbReference type="Pfam" id="PF00264">
    <property type="entry name" value="Tyrosinase"/>
    <property type="match status" value="1"/>
</dbReference>
<dbReference type="GO" id="GO:0016491">
    <property type="term" value="F:oxidoreductase activity"/>
    <property type="evidence" value="ECO:0007669"/>
    <property type="project" value="UniProtKB-KW"/>
</dbReference>
<feature type="domain" description="Tyrosinase copper-binding" evidence="7">
    <location>
        <begin position="322"/>
        <end position="333"/>
    </location>
</feature>
<keyword evidence="5" id="KW-0732">Signal</keyword>
<dbReference type="Gene3D" id="1.10.1280.10">
    <property type="entry name" value="Di-copper center containing domain from catechol oxidase"/>
    <property type="match status" value="1"/>
</dbReference>
<dbReference type="OrthoDB" id="2289094at2759"/>
<keyword evidence="3" id="KW-0175">Coiled coil</keyword>
<name>A0A9P5BWA9_9PLEO</name>
<feature type="chain" id="PRO_5040124544" description="Tyrosinase copper-binding domain-containing protein" evidence="5">
    <location>
        <begin position="21"/>
        <end position="2177"/>
    </location>
</feature>
<evidence type="ECO:0000313" key="8">
    <source>
        <dbReference type="EMBL" id="KAF3032420.1"/>
    </source>
</evidence>
<dbReference type="InterPro" id="IPR002227">
    <property type="entry name" value="Tyrosinase_Cu-bd"/>
</dbReference>
<feature type="coiled-coil region" evidence="3">
    <location>
        <begin position="1097"/>
        <end position="1202"/>
    </location>
</feature>
<evidence type="ECO:0000259" key="7">
    <source>
        <dbReference type="PROSITE" id="PS00498"/>
    </source>
</evidence>
<evidence type="ECO:0000313" key="9">
    <source>
        <dbReference type="Proteomes" id="UP000758155"/>
    </source>
</evidence>
<evidence type="ECO:0000256" key="5">
    <source>
        <dbReference type="SAM" id="SignalP"/>
    </source>
</evidence>
<feature type="coiled-coil region" evidence="3">
    <location>
        <begin position="752"/>
        <end position="793"/>
    </location>
</feature>
<feature type="domain" description="Tyrosinase copper-binding" evidence="6">
    <location>
        <begin position="131"/>
        <end position="148"/>
    </location>
</feature>
<dbReference type="PRINTS" id="PR00092">
    <property type="entry name" value="TYROSINASE"/>
</dbReference>
<feature type="compositionally biased region" description="Low complexity" evidence="4">
    <location>
        <begin position="460"/>
        <end position="501"/>
    </location>
</feature>
<evidence type="ECO:0000256" key="4">
    <source>
        <dbReference type="SAM" id="MobiDB-lite"/>
    </source>
</evidence>
<feature type="region of interest" description="Disordered" evidence="4">
    <location>
        <begin position="953"/>
        <end position="981"/>
    </location>
</feature>
<gene>
    <name evidence="8" type="ORF">E8E12_000704</name>
</gene>
<sequence>MRLFQASVVVQFLATHFVAASPLDSPADLLIDIDPATDPLNALAQLQKHAYATLEHGNEVAKRPPSDCSLATAAVRRDWEHMSKSDRKAYIKAVQCLQKKPSKSDPAWAPAAKTRYDDFVAIHVNQTMFIHGNGLFLTWHRYFVWAYEQALRDECGYTGSQPYWNWFSHADNIYKSPVFDGSDSSMGGDGAFFAHNGSLAGARTISIPSGKGGGCIESGPFENVQANIGPISPGMQGITNLAADITVHNPRCLRRDLSPYIPQKWFTTANLLNVTIGAGSKTHALFWTEIQGRYPDGFLGLHTSGHYTMGGDATDLYSSVNDPAFWLHHAMLDRVYWIWQVLHPEEAKKVAGTLTLQNRPPTRNATVEEPLDLGVNGETKKIKDMFDTLGGTPLCPKMVAEGSSTSASDAASNKAAANIARVPASPQQVSLPPPSSPSSVLRRKMASSAPKKDPVPPRRPAAASSSAAPAARRPAAASTTNTTTTTRPPSSASKPLASSTPRLAGAGSSLNKPPTRAPAGTAARRTALGSKAAAGDAEPDRASVSAGDENRKPAVRRSLAGTAAAAGRATPSERRSTIAPAATAAKRPSTTSRPSAENTTTRAAPRASLPASTPAKPAVSRPSINTRTPHHVVPKAPVSTITPKTPVAHAKKLSISSAASPTRPSPAEALTYSPIDVPPRSYGPLKDKAASDAEVEVKKTIPFGPLKPGLAKVGEEERRPGTAPSGPAEVDEESKRRSLAVMQDFFKETSLREKLQEQCDDLHREVDRLHGTNTKLRKQLVDAQAAITEKEKAAAHAGTDSTGWDENKHNTIVNGMEKKFALETKLLEEQKQKLREEKRVAQEKEAVESAKAAELQQVLDDLNVELERQGREWDAEKLQLVEQSAKIEALTQELIILREERDTLSADLATAKDTLANLHTKLSDLEESHLAEVQDRDGKIDSLTKTVETLRSEVTDAEQRHNNASEEAKRSLASSSSETSKLVEELQAKIASMQQQHSDELREKDETIATHAQTEKELQGDLEKLQQRADQTSADLESERSVHAEELKAKIAEIQKSSQNDLSAKEADISGHLKSIEDLQAQIATFQQGESDGARVSQELTKQIEDLKTAHEEAIRLKTEQNEELVQQLEAINDQLSSDATEIEQLKEEAEGLRKTIESLEHTSQQDKTQHETALEKLRIEVAEAKKKADSYKTDLETAQDRHRQDLRVLGEDHDAEIDSLRADLEGDAKKRLDKLQAEYDALVADKNTALKGHEKSLADRLKQLDEAQKEIATLKESSGSTSQGLDEANAKHKQVLEEKDALAEAHFTAQKQVADLEARVEALTKENELIADLQARLDASTEDKQAANEALAASEKSFTDLRAKLRAMTQENALIGELQARVDASIKDKNIADEALAASEKSLADLKAKLDALTKENEQIAELQARIDATTEDKQAASEALAASEKTFAELQAKVDVLTQEKEATDDERVKSEKALAEVRIHLENAIQEKEASIQDKEALEQERKDLSKSIAELTKRHDTLSEEKTAMEEQHARTVEGLKQDSDSATKKILDELQSKYETLIEEKRDADNTHASELGDIQARCETLVKQLAEVEEKLEENKATQAAAETAHAEALEKVVDATRQEVEQKYSAFLEEAHADITKLEEEHKAALAEKQSALEHLEDVKDELNGKIEDLRRELEEKDHIDSEGLVEVSKKYEVLLAEQAAADKEEREAAIAELQKELDAVREELEQKEHSTDAGLAEVAEKYESLLAEQAAADKRDHEAELALIKDAADTDLSETKERYEKLIAEKDSLKVELERARDDAITEIDELRRELKAKEETRSYEIAEMSKRLDSLHAEKKATDEAHEAALTELKQSLENEREQAIAELRSQNSALQEQFIKMDEEHQQTLDQLKKELEADHSADADALRQQLENVQKQHTATTEQMVKAHEDAISELMIGMQNSTTDAVQQLQKKYDSLEAQIKAEKASHATELEAVQRDSVEQRALCNDLQTRLEKTVAELEASSEDVKRLQETIEAIETERDRAYQAAEEAEDRIETFKGEVVRKHLARVEPLQKENTALLRKIDRLQDMLAAGDRIARAAASMGEKREINTLAEESEEDEGSASASSGASGPPVPPKARSPHPLMNGSAKDVVGTQLAAMQETLSQLSALNEDAMKESERTATRLTERD</sequence>
<dbReference type="PANTHER" id="PTHR11474:SF125">
    <property type="entry name" value="N-ACETYL-6-HYDROXYTRYPTOPHAN OXIDASE IVOB-RELATED"/>
    <property type="match status" value="1"/>
</dbReference>
<feature type="region of interest" description="Disordered" evidence="4">
    <location>
        <begin position="2156"/>
        <end position="2177"/>
    </location>
</feature>
<dbReference type="InterPro" id="IPR008922">
    <property type="entry name" value="Di-copper_centre_dom_sf"/>
</dbReference>
<keyword evidence="1" id="KW-0479">Metal-binding</keyword>